<name>A0A7C9PID4_9BURK</name>
<dbReference type="PANTHER" id="PTHR43649:SF12">
    <property type="entry name" value="DIACETYLCHITOBIOSE BINDING PROTEIN DASA"/>
    <property type="match status" value="1"/>
</dbReference>
<comment type="similarity">
    <text evidence="2">Belongs to the bacterial solute-binding protein 1 family.</text>
</comment>
<dbReference type="Gene3D" id="3.40.190.10">
    <property type="entry name" value="Periplasmic binding protein-like II"/>
    <property type="match status" value="2"/>
</dbReference>
<keyword evidence="5" id="KW-1185">Reference proteome</keyword>
<proteinExistence type="inferred from homology"/>
<evidence type="ECO:0000313" key="5">
    <source>
        <dbReference type="Proteomes" id="UP000484255"/>
    </source>
</evidence>
<dbReference type="RefSeq" id="WP_163458807.1">
    <property type="nucleotide sequence ID" value="NZ_JAAGOH010000021.1"/>
</dbReference>
<feature type="signal peptide" evidence="3">
    <location>
        <begin position="1"/>
        <end position="25"/>
    </location>
</feature>
<dbReference type="PANTHER" id="PTHR43649">
    <property type="entry name" value="ARABINOSE-BINDING PROTEIN-RELATED"/>
    <property type="match status" value="1"/>
</dbReference>
<dbReference type="InterPro" id="IPR050490">
    <property type="entry name" value="Bact_solute-bd_prot1"/>
</dbReference>
<dbReference type="EMBL" id="JAAGOH010000021">
    <property type="protein sequence ID" value="NDY92757.1"/>
    <property type="molecule type" value="Genomic_DNA"/>
</dbReference>
<keyword evidence="3" id="KW-0732">Signal</keyword>
<feature type="chain" id="PRO_5028967269" evidence="3">
    <location>
        <begin position="26"/>
        <end position="439"/>
    </location>
</feature>
<accession>A0A7C9PID4</accession>
<dbReference type="SUPFAM" id="SSF53850">
    <property type="entry name" value="Periplasmic binding protein-like II"/>
    <property type="match status" value="1"/>
</dbReference>
<evidence type="ECO:0000313" key="4">
    <source>
        <dbReference type="EMBL" id="NDY92757.1"/>
    </source>
</evidence>
<dbReference type="CDD" id="cd13585">
    <property type="entry name" value="PBP2_TMBP_like"/>
    <property type="match status" value="1"/>
</dbReference>
<dbReference type="GO" id="GO:0042597">
    <property type="term" value="C:periplasmic space"/>
    <property type="evidence" value="ECO:0007669"/>
    <property type="project" value="UniProtKB-SubCell"/>
</dbReference>
<dbReference type="Pfam" id="PF01547">
    <property type="entry name" value="SBP_bac_1"/>
    <property type="match status" value="1"/>
</dbReference>
<evidence type="ECO:0000256" key="3">
    <source>
        <dbReference type="SAM" id="SignalP"/>
    </source>
</evidence>
<comment type="caution">
    <text evidence="4">The sequence shown here is derived from an EMBL/GenBank/DDBJ whole genome shotgun (WGS) entry which is preliminary data.</text>
</comment>
<organism evidence="4 5">
    <name type="scientific">Ideonella livida</name>
    <dbReference type="NCBI Taxonomy" id="2707176"/>
    <lineage>
        <taxon>Bacteria</taxon>
        <taxon>Pseudomonadati</taxon>
        <taxon>Pseudomonadota</taxon>
        <taxon>Betaproteobacteria</taxon>
        <taxon>Burkholderiales</taxon>
        <taxon>Sphaerotilaceae</taxon>
        <taxon>Ideonella</taxon>
    </lineage>
</organism>
<sequence>MVPLPTRPAALATLALALAAPSAHAAVELVVATVNNPQMIEMQKLSKQFEQAHPDITLKWVTLEEGALRQKVSLDIAQQGGQFDVVTIGMYETPIWGRKGWLREIQADERYNLKDVLPTVRAGLSVGKALYAAPFYGESSMTIYRTDLFEQAGLSMSNRPTWADIRTAAQKLHDPKNGRYGVCLRGKPGWGDNMALLSTMVNTWGGQWFGMDWKPQIDAKPWQEAVSFYVDLLKNYGPPGAAAHSFNENLQLFAQGRCAIWVDATAAGTALSDPRLSKVTAQTGFALAPTAVTPKGASWLWAWALAIPATSRQADAAQRFVRWATSEDYLSLVGRTAGWAALPSGTRYSTYRRPEFRQAARFAMIEAVSIAMADPNAATLQPAPYTGVQFASIPEFQSIGQHTGQQISAALVGQLSVGQALANAQTQAEQVMRQAGYMK</sequence>
<evidence type="ECO:0000256" key="2">
    <source>
        <dbReference type="ARBA" id="ARBA00008520"/>
    </source>
</evidence>
<reference evidence="4 5" key="1">
    <citation type="submission" date="2020-02" db="EMBL/GenBank/DDBJ databases">
        <title>Ideonella bacterium strain TBM-1.</title>
        <authorList>
            <person name="Chen W.-M."/>
        </authorList>
    </citation>
    <scope>NUCLEOTIDE SEQUENCE [LARGE SCALE GENOMIC DNA]</scope>
    <source>
        <strain evidence="4 5">TBM-1</strain>
    </source>
</reference>
<gene>
    <name evidence="4" type="ORF">G3A44_16315</name>
</gene>
<dbReference type="AlphaFoldDB" id="A0A7C9PID4"/>
<dbReference type="Proteomes" id="UP000484255">
    <property type="component" value="Unassembled WGS sequence"/>
</dbReference>
<evidence type="ECO:0000256" key="1">
    <source>
        <dbReference type="ARBA" id="ARBA00004418"/>
    </source>
</evidence>
<protein>
    <submittedName>
        <fullName evidence="4">Sugar ABC transporter substrate-binding protein</fullName>
    </submittedName>
</protein>
<dbReference type="InterPro" id="IPR006059">
    <property type="entry name" value="SBP"/>
</dbReference>
<comment type="subcellular location">
    <subcellularLocation>
        <location evidence="1">Periplasm</location>
    </subcellularLocation>
</comment>